<dbReference type="InterPro" id="IPR012337">
    <property type="entry name" value="RNaseH-like_sf"/>
</dbReference>
<dbReference type="InterPro" id="IPR023395">
    <property type="entry name" value="MCP_dom_sf"/>
</dbReference>
<dbReference type="GO" id="GO:0003723">
    <property type="term" value="F:RNA binding"/>
    <property type="evidence" value="ECO:0007669"/>
    <property type="project" value="InterPro"/>
</dbReference>
<evidence type="ECO:0000256" key="1">
    <source>
        <dbReference type="ARBA" id="ARBA00004370"/>
    </source>
</evidence>
<dbReference type="CDD" id="cd02846">
    <property type="entry name" value="PAZ_argonaute_like"/>
    <property type="match status" value="1"/>
</dbReference>
<accession>A0A835M946</accession>
<evidence type="ECO:0000256" key="5">
    <source>
        <dbReference type="ARBA" id="ARBA00023158"/>
    </source>
</evidence>
<dbReference type="InterPro" id="IPR045246">
    <property type="entry name" value="Piwi_ago-like"/>
</dbReference>
<comment type="subcellular location">
    <subcellularLocation>
        <location evidence="1">Membrane</location>
    </subcellularLocation>
</comment>
<dbReference type="PROSITE" id="PS50821">
    <property type="entry name" value="PAZ"/>
    <property type="match status" value="1"/>
</dbReference>
<keyword evidence="9" id="KW-1185">Reference proteome</keyword>
<keyword evidence="4" id="KW-0472">Membrane</keyword>
<dbReference type="GO" id="GO:0016020">
    <property type="term" value="C:membrane"/>
    <property type="evidence" value="ECO:0007669"/>
    <property type="project" value="UniProtKB-SubCell"/>
</dbReference>
<dbReference type="Pfam" id="PF02170">
    <property type="entry name" value="PAZ"/>
    <property type="match status" value="1"/>
</dbReference>
<comment type="caution">
    <text evidence="8">The sequence shown here is derived from an EMBL/GenBank/DDBJ whole genome shotgun (WGS) entry which is preliminary data.</text>
</comment>
<dbReference type="Gene3D" id="2.170.260.10">
    <property type="entry name" value="paz domain"/>
    <property type="match status" value="1"/>
</dbReference>
<name>A0A835M946_9MAGN</name>
<dbReference type="OrthoDB" id="1688193at2759"/>
<evidence type="ECO:0000256" key="2">
    <source>
        <dbReference type="ARBA" id="ARBA00008201"/>
    </source>
</evidence>
<dbReference type="EMBL" id="JADFTS010000001">
    <property type="protein sequence ID" value="KAF9624203.1"/>
    <property type="molecule type" value="Genomic_DNA"/>
</dbReference>
<dbReference type="SMART" id="SM00949">
    <property type="entry name" value="PAZ"/>
    <property type="match status" value="1"/>
</dbReference>
<keyword evidence="3" id="KW-0812">Transmembrane</keyword>
<evidence type="ECO:0008006" key="10">
    <source>
        <dbReference type="Google" id="ProtNLM"/>
    </source>
</evidence>
<dbReference type="InterPro" id="IPR036397">
    <property type="entry name" value="RNaseH_sf"/>
</dbReference>
<dbReference type="CDD" id="cd04657">
    <property type="entry name" value="Piwi_ago-like"/>
    <property type="match status" value="1"/>
</dbReference>
<dbReference type="SMART" id="SM00950">
    <property type="entry name" value="Piwi"/>
    <property type="match status" value="1"/>
</dbReference>
<evidence type="ECO:0000313" key="8">
    <source>
        <dbReference type="EMBL" id="KAF9624203.1"/>
    </source>
</evidence>
<dbReference type="FunFam" id="3.30.420.10:FF:000013">
    <property type="entry name" value="protein argonaute 10-like"/>
    <property type="match status" value="1"/>
</dbReference>
<dbReference type="InterPro" id="IPR036085">
    <property type="entry name" value="PAZ_dom_sf"/>
</dbReference>
<comment type="similarity">
    <text evidence="2">Belongs to the argonaute family. Ago subfamily.</text>
</comment>
<dbReference type="InterPro" id="IPR003165">
    <property type="entry name" value="Piwi"/>
</dbReference>
<dbReference type="InterPro" id="IPR014811">
    <property type="entry name" value="ArgoL1"/>
</dbReference>
<dbReference type="Pfam" id="PF08699">
    <property type="entry name" value="ArgoL1"/>
    <property type="match status" value="1"/>
</dbReference>
<dbReference type="SUPFAM" id="SSF103506">
    <property type="entry name" value="Mitochondrial carrier"/>
    <property type="match status" value="1"/>
</dbReference>
<evidence type="ECO:0000256" key="4">
    <source>
        <dbReference type="ARBA" id="ARBA00023136"/>
    </source>
</evidence>
<dbReference type="PROSITE" id="PS50822">
    <property type="entry name" value="PIWI"/>
    <property type="match status" value="1"/>
</dbReference>
<evidence type="ECO:0000313" key="9">
    <source>
        <dbReference type="Proteomes" id="UP000631114"/>
    </source>
</evidence>
<reference evidence="8 9" key="1">
    <citation type="submission" date="2020-10" db="EMBL/GenBank/DDBJ databases">
        <title>The Coptis chinensis genome and diversification of protoberbering-type alkaloids.</title>
        <authorList>
            <person name="Wang B."/>
            <person name="Shu S."/>
            <person name="Song C."/>
            <person name="Liu Y."/>
        </authorList>
    </citation>
    <scope>NUCLEOTIDE SEQUENCE [LARGE SCALE GENOMIC DNA]</scope>
    <source>
        <strain evidence="8">HL-2020</strain>
        <tissue evidence="8">Leaf</tissue>
    </source>
</reference>
<dbReference type="SUPFAM" id="SSF101690">
    <property type="entry name" value="PAZ domain"/>
    <property type="match status" value="1"/>
</dbReference>
<proteinExistence type="inferred from homology"/>
<organism evidence="8 9">
    <name type="scientific">Coptis chinensis</name>
    <dbReference type="NCBI Taxonomy" id="261450"/>
    <lineage>
        <taxon>Eukaryota</taxon>
        <taxon>Viridiplantae</taxon>
        <taxon>Streptophyta</taxon>
        <taxon>Embryophyta</taxon>
        <taxon>Tracheophyta</taxon>
        <taxon>Spermatophyta</taxon>
        <taxon>Magnoliopsida</taxon>
        <taxon>Ranunculales</taxon>
        <taxon>Ranunculaceae</taxon>
        <taxon>Coptidoideae</taxon>
        <taxon>Coptis</taxon>
    </lineage>
</organism>
<gene>
    <name evidence="8" type="ORF">IFM89_008141</name>
</gene>
<dbReference type="Gene3D" id="3.40.50.2300">
    <property type="match status" value="1"/>
</dbReference>
<keyword evidence="5" id="KW-0943">RNA-mediated gene silencing</keyword>
<feature type="domain" description="Piwi" evidence="7">
    <location>
        <begin position="383"/>
        <end position="669"/>
    </location>
</feature>
<dbReference type="Gene3D" id="3.30.420.10">
    <property type="entry name" value="Ribonuclease H-like superfamily/Ribonuclease H"/>
    <property type="match status" value="1"/>
</dbReference>
<dbReference type="AlphaFoldDB" id="A0A835M946"/>
<feature type="domain" description="PAZ" evidence="6">
    <location>
        <begin position="100"/>
        <end position="210"/>
    </location>
</feature>
<protein>
    <recommendedName>
        <fullName evidence="10">Piwi domain-containing protein</fullName>
    </recommendedName>
</protein>
<dbReference type="PANTHER" id="PTHR22891">
    <property type="entry name" value="EUKARYOTIC TRANSLATION INITIATION FACTOR 2C"/>
    <property type="match status" value="1"/>
</dbReference>
<dbReference type="SUPFAM" id="SSF53098">
    <property type="entry name" value="Ribonuclease H-like"/>
    <property type="match status" value="1"/>
</dbReference>
<evidence type="ECO:0000256" key="3">
    <source>
        <dbReference type="ARBA" id="ARBA00022692"/>
    </source>
</evidence>
<dbReference type="Pfam" id="PF02171">
    <property type="entry name" value="Piwi"/>
    <property type="match status" value="1"/>
</dbReference>
<dbReference type="SMART" id="SM01163">
    <property type="entry name" value="DUF1785"/>
    <property type="match status" value="1"/>
</dbReference>
<dbReference type="GO" id="GO:0031047">
    <property type="term" value="P:regulatory ncRNA-mediated gene silencing"/>
    <property type="evidence" value="ECO:0007669"/>
    <property type="project" value="UniProtKB-KW"/>
</dbReference>
<dbReference type="Proteomes" id="UP000631114">
    <property type="component" value="Unassembled WGS sequence"/>
</dbReference>
<evidence type="ECO:0000259" key="6">
    <source>
        <dbReference type="PROSITE" id="PS50821"/>
    </source>
</evidence>
<dbReference type="InterPro" id="IPR003100">
    <property type="entry name" value="PAZ_dom"/>
</dbReference>
<evidence type="ECO:0000259" key="7">
    <source>
        <dbReference type="PROSITE" id="PS50822"/>
    </source>
</evidence>
<sequence>MASSFEYSYIVVGSSFFSPKLGQKSDIGDGLECWKGFYQSLRLTQMGLSLNTGIISPRLYVSLFYYNLDADLLYDLIRQNCTLLSIFDDVTTATFYGASPIVEFARSVLNIRDTSRPLSDSDCTKLKKALIGLTVELTHLRNAPHHRIKRITTHPTSHLMFSIGGMKLSVAEYFRNKHRIRLEYAHWPSLNAGSDVKPTYLPMEVLFLFMVCKIVEGQKYSKKLNDKQITARLRAACQCPTQMEDNLWSMVQNNNYITDRFAQEFGIQVKTNFASIQEARVLRAPVKMVNGGNIKYWMGISFSSELSLGAATSFCNELDDMCRSKGMNFESRPFFPVMLASPDQIKETLVNIHKQSTKVLSSKGNRAQLQLVIIVLPDAAGKIKRICEIELGLVSQRCQAKHAMRPKKQYLENVSLKINVKAGGRNTVLFAALTKEISLVSDKPTIIFGGDVTHPGPGEDSNPSLTAVVASMDWPEVTKYQALVSAQPRREEMMQDLHNEIQDPKKGTYAAGMIRTHLISFKNSTGQKPERIIFYRDGVSEGQFRQVLLHELVAIRKACSSLEHGYQPPATFVVVQKRHHTRLLPANHTNRNLTDKSGNILPGTVVDTMICHPTQFDFYLCSHAGIHGTSRPAHYHVLWDENGFTSDSLQTLTNNLCYTYARCTRSTSIVWKEFVWGGAAGAFGEGMMHPIDTIKTRIQSQAIVNASQAQKSIPQMVRTVWAADGIRGQAFTLNDLLTYEEYHYVPSSIHSPLE</sequence>